<dbReference type="SUPFAM" id="SSF51197">
    <property type="entry name" value="Clavaminate synthase-like"/>
    <property type="match status" value="1"/>
</dbReference>
<reference evidence="1" key="1">
    <citation type="submission" date="2007-04" db="EMBL/GenBank/DDBJ databases">
        <authorList>
            <consortium name="The Broad Institute Genome Sequencing Platform"/>
            <person name="Birren B."/>
            <person name="Lander E."/>
            <person name="Galagan J."/>
            <person name="Nusbaum C."/>
            <person name="Devon K."/>
            <person name="Ma L.-J."/>
            <person name="Jaffe D."/>
            <person name="Butler J."/>
            <person name="Alvarez P."/>
            <person name="Gnerre S."/>
            <person name="Grabherr M."/>
            <person name="Kleber M."/>
            <person name="Mauceli E."/>
            <person name="Brockman W."/>
            <person name="MacCallum I.A."/>
            <person name="Young S."/>
            <person name="LaButti K."/>
            <person name="DeCaprio D."/>
            <person name="Crawford M."/>
            <person name="Koehrsen M."/>
            <person name="Engels R."/>
            <person name="Montgomery P."/>
            <person name="Pearson M."/>
            <person name="Howarth C."/>
            <person name="Larson L."/>
            <person name="White J."/>
            <person name="O'Leary S."/>
            <person name="Kodira C."/>
            <person name="Zeng Q."/>
            <person name="Yandava C."/>
            <person name="Alvarado L."/>
            <person name="Kistler C."/>
            <person name="Shim W.-B."/>
            <person name="Kang S."/>
            <person name="Woloshuk C."/>
        </authorList>
    </citation>
    <scope>NUCLEOTIDE SEQUENCE</scope>
    <source>
        <strain evidence="1">4287</strain>
    </source>
</reference>
<dbReference type="Proteomes" id="UP000009097">
    <property type="component" value="Unassembled WGS sequence"/>
</dbReference>
<dbReference type="GeneID" id="28961573"/>
<evidence type="ECO:0000313" key="1">
    <source>
        <dbReference type="EMBL" id="KNB13653.1"/>
    </source>
</evidence>
<dbReference type="EMBL" id="DS231713">
    <property type="protein sequence ID" value="KNB13653.1"/>
    <property type="molecule type" value="Genomic_DNA"/>
</dbReference>
<accession>A0A0J9VS03</accession>
<dbReference type="VEuPathDB" id="FungiDB:FOXG_20867"/>
<dbReference type="AlphaFoldDB" id="A0A0J9VS03"/>
<evidence type="ECO:0008006" key="3">
    <source>
        <dbReference type="Google" id="ProtNLM"/>
    </source>
</evidence>
<dbReference type="RefSeq" id="XP_018251698.1">
    <property type="nucleotide sequence ID" value="XM_018401184.1"/>
</dbReference>
<reference evidence="1" key="2">
    <citation type="journal article" date="2010" name="Nature">
        <title>Comparative genomics reveals mobile pathogenicity chromosomes in Fusarium.</title>
        <authorList>
            <person name="Ma L.J."/>
            <person name="van der Does H.C."/>
            <person name="Borkovich K.A."/>
            <person name="Coleman J.J."/>
            <person name="Daboussi M.J."/>
            <person name="Di Pietro A."/>
            <person name="Dufresne M."/>
            <person name="Freitag M."/>
            <person name="Grabherr M."/>
            <person name="Henrissat B."/>
            <person name="Houterman P.M."/>
            <person name="Kang S."/>
            <person name="Shim W.B."/>
            <person name="Woloshuk C."/>
            <person name="Xie X."/>
            <person name="Xu J.R."/>
            <person name="Antoniw J."/>
            <person name="Baker S.E."/>
            <person name="Bluhm B.H."/>
            <person name="Breakspear A."/>
            <person name="Brown D.W."/>
            <person name="Butchko R.A."/>
            <person name="Chapman S."/>
            <person name="Coulson R."/>
            <person name="Coutinho P.M."/>
            <person name="Danchin E.G."/>
            <person name="Diener A."/>
            <person name="Gale L.R."/>
            <person name="Gardiner D.M."/>
            <person name="Goff S."/>
            <person name="Hammond-Kosack K.E."/>
            <person name="Hilburn K."/>
            <person name="Hua-Van A."/>
            <person name="Jonkers W."/>
            <person name="Kazan K."/>
            <person name="Kodira C.D."/>
            <person name="Koehrsen M."/>
            <person name="Kumar L."/>
            <person name="Lee Y.H."/>
            <person name="Li L."/>
            <person name="Manners J.M."/>
            <person name="Miranda-Saavedra D."/>
            <person name="Mukherjee M."/>
            <person name="Park G."/>
            <person name="Park J."/>
            <person name="Park S.Y."/>
            <person name="Proctor R.H."/>
            <person name="Regev A."/>
            <person name="Ruiz-Roldan M.C."/>
            <person name="Sain D."/>
            <person name="Sakthikumar S."/>
            <person name="Sykes S."/>
            <person name="Schwartz D.C."/>
            <person name="Turgeon B.G."/>
            <person name="Wapinski I."/>
            <person name="Yoder O."/>
            <person name="Young S."/>
            <person name="Zeng Q."/>
            <person name="Zhou S."/>
            <person name="Galagan J."/>
            <person name="Cuomo C.A."/>
            <person name="Kistler H.C."/>
            <person name="Rep M."/>
        </authorList>
    </citation>
    <scope>NUCLEOTIDE SEQUENCE [LARGE SCALE GENOMIC DNA]</scope>
    <source>
        <strain evidence="1">4287</strain>
    </source>
</reference>
<proteinExistence type="predicted"/>
<evidence type="ECO:0000313" key="2">
    <source>
        <dbReference type="Proteomes" id="UP000009097"/>
    </source>
</evidence>
<dbReference type="KEGG" id="fox:FOXG_20867"/>
<name>A0A0J9VS03_FUSO4</name>
<dbReference type="OrthoDB" id="4161428at2759"/>
<gene>
    <name evidence="1" type="ORF">FOXG_20867</name>
</gene>
<organism evidence="1 2">
    <name type="scientific">Fusarium oxysporum f. sp. lycopersici (strain 4287 / CBS 123668 / FGSC 9935 / NRRL 34936)</name>
    <name type="common">Fusarium vascular wilt of tomato</name>
    <dbReference type="NCBI Taxonomy" id="426428"/>
    <lineage>
        <taxon>Eukaryota</taxon>
        <taxon>Fungi</taxon>
        <taxon>Dikarya</taxon>
        <taxon>Ascomycota</taxon>
        <taxon>Pezizomycotina</taxon>
        <taxon>Sordariomycetes</taxon>
        <taxon>Hypocreomycetidae</taxon>
        <taxon>Hypocreales</taxon>
        <taxon>Nectriaceae</taxon>
        <taxon>Fusarium</taxon>
        <taxon>Fusarium oxysporum species complex</taxon>
    </lineage>
</organism>
<sequence length="437" mass="50100">MTEQLITEYERKAKEYYEKAIEVLNKKQEVSSANTRTREDTAIILDLLDSSMVQKPLTAEQVLNTDTWNGLEKDFVVCSEHDAGRIFDRQVPRFPILVGPLTRTTGSINGFLNAIDPEANIEFHDFGLDASADVHIPRTEKASDAIKMFEDENRIDPLNFLDLHILKDNPLPSFLRHRKDFKILECSHAGKRKRTSQQNAADLDRWTSFQLLASEGAVHLPHIDHHGMNTVVFNEEGHKLWLMWPGLGLDGIKKWRLGEPLQGGLPVYVPPGYVLWQPLGTLHAPITITKCLMRGRMLLHSSQLLDILQYTEAEIKDPDITNETFCRQIHERMKGILDLWKKESDLPELCQKTFKWPPSETQKECEKIYKWLESGCKCTTRTCENCICAHNETKCDQRCHHGLVATNCRNLKCETPRGDDFSGILKAKKKKEKSRSQ</sequence>
<protein>
    <recommendedName>
        <fullName evidence="3">JmjC domain-containing protein</fullName>
    </recommendedName>
</protein>